<evidence type="ECO:0000259" key="4">
    <source>
        <dbReference type="PROSITE" id="PS50835"/>
    </source>
</evidence>
<feature type="non-terminal residue" evidence="5">
    <location>
        <position position="1"/>
    </location>
</feature>
<evidence type="ECO:0000313" key="5">
    <source>
        <dbReference type="EMBL" id="GCC18577.1"/>
    </source>
</evidence>
<name>A0A401RK99_CHIPU</name>
<dbReference type="AlphaFoldDB" id="A0A401RK99"/>
<keyword evidence="6" id="KW-1185">Reference proteome</keyword>
<dbReference type="OrthoDB" id="9950534at2759"/>
<feature type="transmembrane region" description="Helical" evidence="3">
    <location>
        <begin position="278"/>
        <end position="297"/>
    </location>
</feature>
<dbReference type="GO" id="GO:0004888">
    <property type="term" value="F:transmembrane signaling receptor activity"/>
    <property type="evidence" value="ECO:0007669"/>
    <property type="project" value="TreeGrafter"/>
</dbReference>
<evidence type="ECO:0000256" key="3">
    <source>
        <dbReference type="SAM" id="Phobius"/>
    </source>
</evidence>
<dbReference type="SMART" id="SM00408">
    <property type="entry name" value="IGc2"/>
    <property type="match status" value="2"/>
</dbReference>
<proteinExistence type="predicted"/>
<dbReference type="InterPro" id="IPR007110">
    <property type="entry name" value="Ig-like_dom"/>
</dbReference>
<dbReference type="InterPro" id="IPR036179">
    <property type="entry name" value="Ig-like_dom_sf"/>
</dbReference>
<evidence type="ECO:0000256" key="2">
    <source>
        <dbReference type="ARBA" id="ARBA00023157"/>
    </source>
</evidence>
<dbReference type="STRING" id="137246.A0A401RK99"/>
<keyword evidence="1" id="KW-0732">Signal</keyword>
<dbReference type="PANTHER" id="PTHR11481">
    <property type="entry name" value="IMMUNOGLOBULIN FC RECEPTOR"/>
    <property type="match status" value="1"/>
</dbReference>
<dbReference type="InterPro" id="IPR050488">
    <property type="entry name" value="Ig_Fc_receptor"/>
</dbReference>
<dbReference type="InterPro" id="IPR003598">
    <property type="entry name" value="Ig_sub2"/>
</dbReference>
<sequence>QSPKVVIIEPSDGVIKEGEWFTLKCLYKSKFVKANWYKNSYYEDKVSGIAVSETGGFYQCQRDDWWRYHTRSERLEVVTIASDETLTVQFRSRTLLLGETSVLKCSRYPWASERDPTFFWYRNNSLIEGKHEPEYTIAKARFSDGANYRCERKVGFRKWISRDVSIIVRVPVAGVTLTNRANKTEILIGSRLVLECELSRGTGPSFQWYFQQEAFNNASGNYNFSSDRSELAIESFQSQHQGRYQCGAINRAPGGAIFNVTSNFIDLTVPAQAHSAEMAVLIVPLFLILSLLILLPIKLRNRKQGG</sequence>
<organism evidence="5 6">
    <name type="scientific">Chiloscyllium punctatum</name>
    <name type="common">Brownbanded bambooshark</name>
    <name type="synonym">Hemiscyllium punctatum</name>
    <dbReference type="NCBI Taxonomy" id="137246"/>
    <lineage>
        <taxon>Eukaryota</taxon>
        <taxon>Metazoa</taxon>
        <taxon>Chordata</taxon>
        <taxon>Craniata</taxon>
        <taxon>Vertebrata</taxon>
        <taxon>Chondrichthyes</taxon>
        <taxon>Elasmobranchii</taxon>
        <taxon>Galeomorphii</taxon>
        <taxon>Galeoidea</taxon>
        <taxon>Orectolobiformes</taxon>
        <taxon>Hemiscylliidae</taxon>
        <taxon>Chiloscyllium</taxon>
    </lineage>
</organism>
<feature type="domain" description="Ig-like" evidence="4">
    <location>
        <begin position="3"/>
        <end position="78"/>
    </location>
</feature>
<dbReference type="InterPro" id="IPR013783">
    <property type="entry name" value="Ig-like_fold"/>
</dbReference>
<evidence type="ECO:0000256" key="1">
    <source>
        <dbReference type="ARBA" id="ARBA00022729"/>
    </source>
</evidence>
<reference evidence="5 6" key="1">
    <citation type="journal article" date="2018" name="Nat. Ecol. Evol.">
        <title>Shark genomes provide insights into elasmobranch evolution and the origin of vertebrates.</title>
        <authorList>
            <person name="Hara Y"/>
            <person name="Yamaguchi K"/>
            <person name="Onimaru K"/>
            <person name="Kadota M"/>
            <person name="Koyanagi M"/>
            <person name="Keeley SD"/>
            <person name="Tatsumi K"/>
            <person name="Tanaka K"/>
            <person name="Motone F"/>
            <person name="Kageyama Y"/>
            <person name="Nozu R"/>
            <person name="Adachi N"/>
            <person name="Nishimura O"/>
            <person name="Nakagawa R"/>
            <person name="Tanegashima C"/>
            <person name="Kiyatake I"/>
            <person name="Matsumoto R"/>
            <person name="Murakumo K"/>
            <person name="Nishida K"/>
            <person name="Terakita A"/>
            <person name="Kuratani S"/>
            <person name="Sato K"/>
            <person name="Hyodo S Kuraku.S."/>
        </authorList>
    </citation>
    <scope>NUCLEOTIDE SEQUENCE [LARGE SCALE GENOMIC DNA]</scope>
</reference>
<dbReference type="InterPro" id="IPR003599">
    <property type="entry name" value="Ig_sub"/>
</dbReference>
<keyword evidence="3" id="KW-0472">Membrane</keyword>
<dbReference type="Gene3D" id="2.60.40.10">
    <property type="entry name" value="Immunoglobulins"/>
    <property type="match status" value="2"/>
</dbReference>
<dbReference type="SMART" id="SM00409">
    <property type="entry name" value="IG"/>
    <property type="match status" value="3"/>
</dbReference>
<protein>
    <recommendedName>
        <fullName evidence="4">Ig-like domain-containing protein</fullName>
    </recommendedName>
</protein>
<keyword evidence="2" id="KW-1015">Disulfide bond</keyword>
<dbReference type="GO" id="GO:0006955">
    <property type="term" value="P:immune response"/>
    <property type="evidence" value="ECO:0007669"/>
    <property type="project" value="TreeGrafter"/>
</dbReference>
<dbReference type="PANTHER" id="PTHR11481:SF60">
    <property type="entry name" value="IG-LIKE DOMAIN-CONTAINING PROTEIN"/>
    <property type="match status" value="1"/>
</dbReference>
<feature type="domain" description="Ig-like" evidence="4">
    <location>
        <begin position="171"/>
        <end position="262"/>
    </location>
</feature>
<evidence type="ECO:0000313" key="6">
    <source>
        <dbReference type="Proteomes" id="UP000287033"/>
    </source>
</evidence>
<keyword evidence="3" id="KW-0812">Transmembrane</keyword>
<dbReference type="SUPFAM" id="SSF48726">
    <property type="entry name" value="Immunoglobulin"/>
    <property type="match status" value="2"/>
</dbReference>
<comment type="caution">
    <text evidence="5">The sequence shown here is derived from an EMBL/GenBank/DDBJ whole genome shotgun (WGS) entry which is preliminary data.</text>
</comment>
<feature type="domain" description="Ig-like" evidence="4">
    <location>
        <begin position="84"/>
        <end position="150"/>
    </location>
</feature>
<dbReference type="Proteomes" id="UP000287033">
    <property type="component" value="Unassembled WGS sequence"/>
</dbReference>
<dbReference type="PROSITE" id="PS50835">
    <property type="entry name" value="IG_LIKE"/>
    <property type="match status" value="3"/>
</dbReference>
<dbReference type="OMA" id="ANYRCER"/>
<dbReference type="EMBL" id="BEZZ01002993">
    <property type="protein sequence ID" value="GCC18577.1"/>
    <property type="molecule type" value="Genomic_DNA"/>
</dbReference>
<dbReference type="GO" id="GO:0007166">
    <property type="term" value="P:cell surface receptor signaling pathway"/>
    <property type="evidence" value="ECO:0007669"/>
    <property type="project" value="TreeGrafter"/>
</dbReference>
<accession>A0A401RK99</accession>
<keyword evidence="3" id="KW-1133">Transmembrane helix</keyword>
<gene>
    <name evidence="5" type="ORF">chiPu_0020836</name>
</gene>
<dbReference type="GO" id="GO:0009897">
    <property type="term" value="C:external side of plasma membrane"/>
    <property type="evidence" value="ECO:0007669"/>
    <property type="project" value="TreeGrafter"/>
</dbReference>
<dbReference type="Pfam" id="PF13927">
    <property type="entry name" value="Ig_3"/>
    <property type="match status" value="1"/>
</dbReference>